<dbReference type="EMBL" id="PYSW02000046">
    <property type="protein sequence ID" value="KAG2374295.1"/>
    <property type="molecule type" value="Genomic_DNA"/>
</dbReference>
<dbReference type="Proteomes" id="UP000816034">
    <property type="component" value="Unassembled WGS sequence"/>
</dbReference>
<organism evidence="2 3">
    <name type="scientific">Naegleria lovaniensis</name>
    <name type="common">Amoeba</name>
    <dbReference type="NCBI Taxonomy" id="51637"/>
    <lineage>
        <taxon>Eukaryota</taxon>
        <taxon>Discoba</taxon>
        <taxon>Heterolobosea</taxon>
        <taxon>Tetramitia</taxon>
        <taxon>Eutetramitia</taxon>
        <taxon>Vahlkampfiidae</taxon>
        <taxon>Naegleria</taxon>
    </lineage>
</organism>
<keyword evidence="3" id="KW-1185">Reference proteome</keyword>
<name>A0AA88GAF7_NAELO</name>
<evidence type="ECO:0000313" key="3">
    <source>
        <dbReference type="Proteomes" id="UP000816034"/>
    </source>
</evidence>
<dbReference type="RefSeq" id="XP_044543469.1">
    <property type="nucleotide sequence ID" value="XM_044686456.1"/>
</dbReference>
<sequence length="244" mass="27806">MKELVSKPFEFTCRHNRHEKRYNPYGSSSTQCFHSLKHRRVVSRMLLSTSQRRLLMMRSEEEEELLLYNSSATSSGTTPHNNPHLTTSLNNNHLSSHATSSSPPPPHISNIPSPNYTLHAKLKALVDQFFETLLKTMETIQGRKALIMSADDRQRLQQELMLSTDFVSRVLNGNSNHHPNAGGNWLDSHSIQASELESFGLPQNTLFQFERFWLSSGKEVFVMVSNVIPGHRSIYLASFSIINR</sequence>
<gene>
    <name evidence="2" type="ORF">C9374_010865</name>
</gene>
<evidence type="ECO:0000256" key="1">
    <source>
        <dbReference type="SAM" id="MobiDB-lite"/>
    </source>
</evidence>
<dbReference type="AlphaFoldDB" id="A0AA88GAF7"/>
<evidence type="ECO:0000313" key="2">
    <source>
        <dbReference type="EMBL" id="KAG2374295.1"/>
    </source>
</evidence>
<feature type="compositionally biased region" description="Low complexity" evidence="1">
    <location>
        <begin position="80"/>
        <end position="101"/>
    </location>
</feature>
<dbReference type="GeneID" id="68103319"/>
<accession>A0AA88GAF7</accession>
<proteinExistence type="predicted"/>
<protein>
    <submittedName>
        <fullName evidence="2">Uncharacterized protein</fullName>
    </submittedName>
</protein>
<reference evidence="2 3" key="1">
    <citation type="journal article" date="2018" name="BMC Genomics">
        <title>The genome of Naegleria lovaniensis, the basis for a comparative approach to unravel pathogenicity factors of the human pathogenic amoeba N. fowleri.</title>
        <authorList>
            <person name="Liechti N."/>
            <person name="Schurch N."/>
            <person name="Bruggmann R."/>
            <person name="Wittwer M."/>
        </authorList>
    </citation>
    <scope>NUCLEOTIDE SEQUENCE [LARGE SCALE GENOMIC DNA]</scope>
    <source>
        <strain evidence="2 3">ATCC 30569</strain>
    </source>
</reference>
<comment type="caution">
    <text evidence="2">The sequence shown here is derived from an EMBL/GenBank/DDBJ whole genome shotgun (WGS) entry which is preliminary data.</text>
</comment>
<feature type="region of interest" description="Disordered" evidence="1">
    <location>
        <begin position="71"/>
        <end position="112"/>
    </location>
</feature>